<dbReference type="SMART" id="SM00481">
    <property type="entry name" value="POLIIIAc"/>
    <property type="match status" value="1"/>
</dbReference>
<dbReference type="NCBIfam" id="TIGR00594">
    <property type="entry name" value="polc"/>
    <property type="match status" value="1"/>
</dbReference>
<protein>
    <recommendedName>
        <fullName evidence="2">DNA polymerase III subunit alpha</fullName>
        <ecNumber evidence="1">2.7.7.7</ecNumber>
    </recommendedName>
</protein>
<dbReference type="OrthoDB" id="9803237at2"/>
<dbReference type="InterPro" id="IPR013520">
    <property type="entry name" value="Ribonucl_H"/>
</dbReference>
<keyword evidence="3" id="KW-0808">Transferase</keyword>
<dbReference type="Pfam" id="PF17657">
    <property type="entry name" value="DNA_pol3_finger"/>
    <property type="match status" value="1"/>
</dbReference>
<dbReference type="Pfam" id="PF07733">
    <property type="entry name" value="DNA_pol3_alpha"/>
    <property type="match status" value="1"/>
</dbReference>
<dbReference type="RefSeq" id="WP_034247080.1">
    <property type="nucleotide sequence ID" value="NZ_AQRA01000013.1"/>
</dbReference>
<dbReference type="eggNOG" id="COG0587">
    <property type="taxonomic scope" value="Bacteria"/>
</dbReference>
<proteinExistence type="predicted"/>
<dbReference type="GO" id="GO:0003676">
    <property type="term" value="F:nucleic acid binding"/>
    <property type="evidence" value="ECO:0007669"/>
    <property type="project" value="InterPro"/>
</dbReference>
<evidence type="ECO:0000256" key="4">
    <source>
        <dbReference type="ARBA" id="ARBA00022695"/>
    </source>
</evidence>
<keyword evidence="5" id="KW-0235">DNA replication</keyword>
<feature type="domain" description="Polymerase/histidinol phosphatase N-terminal" evidence="9">
    <location>
        <begin position="262"/>
        <end position="350"/>
    </location>
</feature>
<feature type="domain" description="Exonuclease" evidence="8">
    <location>
        <begin position="1"/>
        <end position="192"/>
    </location>
</feature>
<keyword evidence="4" id="KW-0548">Nucleotidyltransferase</keyword>
<dbReference type="SMART" id="SM00479">
    <property type="entry name" value="EXOIII"/>
    <property type="match status" value="1"/>
</dbReference>
<dbReference type="Pfam" id="PF00929">
    <property type="entry name" value="RNase_T"/>
    <property type="match status" value="1"/>
</dbReference>
<dbReference type="EC" id="2.7.7.7" evidence="1"/>
<dbReference type="InterPro" id="IPR041931">
    <property type="entry name" value="DNA_pol3_alpha_thumb_dom"/>
</dbReference>
<dbReference type="Proteomes" id="UP000023541">
    <property type="component" value="Unassembled WGS sequence"/>
</dbReference>
<evidence type="ECO:0000259" key="8">
    <source>
        <dbReference type="SMART" id="SM00479"/>
    </source>
</evidence>
<dbReference type="SUPFAM" id="SSF53098">
    <property type="entry name" value="Ribonuclease H-like"/>
    <property type="match status" value="1"/>
</dbReference>
<evidence type="ECO:0000256" key="3">
    <source>
        <dbReference type="ARBA" id="ARBA00022679"/>
    </source>
</evidence>
<dbReference type="InterPro" id="IPR003141">
    <property type="entry name" value="Pol/His_phosphatase_N"/>
</dbReference>
<dbReference type="GO" id="GO:0006260">
    <property type="term" value="P:DNA replication"/>
    <property type="evidence" value="ECO:0007669"/>
    <property type="project" value="UniProtKB-KW"/>
</dbReference>
<dbReference type="Gene3D" id="1.10.150.870">
    <property type="match status" value="1"/>
</dbReference>
<evidence type="ECO:0000313" key="10">
    <source>
        <dbReference type="EMBL" id="EZH71674.1"/>
    </source>
</evidence>
<dbReference type="Gene3D" id="1.10.10.1600">
    <property type="entry name" value="Bacterial DNA polymerase III alpha subunit, thumb domain"/>
    <property type="match status" value="1"/>
</dbReference>
<evidence type="ECO:0000256" key="6">
    <source>
        <dbReference type="ARBA" id="ARBA00022932"/>
    </source>
</evidence>
<dbReference type="Pfam" id="PF02811">
    <property type="entry name" value="PHP"/>
    <property type="match status" value="1"/>
</dbReference>
<gene>
    <name evidence="10" type="ORF">ATO12_06855</name>
</gene>
<dbReference type="InterPro" id="IPR011708">
    <property type="entry name" value="DNA_pol3_alpha_NTPase_dom"/>
</dbReference>
<dbReference type="EMBL" id="AQRA01000013">
    <property type="protein sequence ID" value="EZH71674.1"/>
    <property type="molecule type" value="Genomic_DNA"/>
</dbReference>
<dbReference type="InterPro" id="IPR004805">
    <property type="entry name" value="DnaE2/DnaE/PolC"/>
</dbReference>
<evidence type="ECO:0000313" key="11">
    <source>
        <dbReference type="Proteomes" id="UP000023541"/>
    </source>
</evidence>
<comment type="catalytic activity">
    <reaction evidence="7">
        <text>DNA(n) + a 2'-deoxyribonucleoside 5'-triphosphate = DNA(n+1) + diphosphate</text>
        <dbReference type="Rhea" id="RHEA:22508"/>
        <dbReference type="Rhea" id="RHEA-COMP:17339"/>
        <dbReference type="Rhea" id="RHEA-COMP:17340"/>
        <dbReference type="ChEBI" id="CHEBI:33019"/>
        <dbReference type="ChEBI" id="CHEBI:61560"/>
        <dbReference type="ChEBI" id="CHEBI:173112"/>
        <dbReference type="EC" id="2.7.7.7"/>
    </reaction>
</comment>
<dbReference type="InterPro" id="IPR036397">
    <property type="entry name" value="RNaseH_sf"/>
</dbReference>
<accession>A0A023BP17</accession>
<organism evidence="10 11">
    <name type="scientific">Aquimarina atlantica</name>
    <dbReference type="NCBI Taxonomy" id="1317122"/>
    <lineage>
        <taxon>Bacteria</taxon>
        <taxon>Pseudomonadati</taxon>
        <taxon>Bacteroidota</taxon>
        <taxon>Flavobacteriia</taxon>
        <taxon>Flavobacteriales</taxon>
        <taxon>Flavobacteriaceae</taxon>
        <taxon>Aquimarina</taxon>
    </lineage>
</organism>
<dbReference type="InterPro" id="IPR029460">
    <property type="entry name" value="DNAPol_HHH"/>
</dbReference>
<dbReference type="Gene3D" id="3.20.20.140">
    <property type="entry name" value="Metal-dependent hydrolases"/>
    <property type="match status" value="1"/>
</dbReference>
<evidence type="ECO:0000256" key="5">
    <source>
        <dbReference type="ARBA" id="ARBA00022705"/>
    </source>
</evidence>
<dbReference type="Pfam" id="PF14579">
    <property type="entry name" value="HHH_6"/>
    <property type="match status" value="1"/>
</dbReference>
<dbReference type="STRING" id="1317122.ATO12_06855"/>
<dbReference type="CDD" id="cd06127">
    <property type="entry name" value="DEDDh"/>
    <property type="match status" value="1"/>
</dbReference>
<dbReference type="NCBIfam" id="NF004226">
    <property type="entry name" value="PRK05673.1"/>
    <property type="match status" value="1"/>
</dbReference>
<comment type="caution">
    <text evidence="10">The sequence shown here is derived from an EMBL/GenBank/DDBJ whole genome shotgun (WGS) entry which is preliminary data.</text>
</comment>
<evidence type="ECO:0000256" key="1">
    <source>
        <dbReference type="ARBA" id="ARBA00012417"/>
    </source>
</evidence>
<dbReference type="Gene3D" id="3.30.420.10">
    <property type="entry name" value="Ribonuclease H-like superfamily/Ribonuclease H"/>
    <property type="match status" value="1"/>
</dbReference>
<dbReference type="CDD" id="cd04485">
    <property type="entry name" value="DnaE_OBF"/>
    <property type="match status" value="1"/>
</dbReference>
<evidence type="ECO:0000259" key="9">
    <source>
        <dbReference type="SMART" id="SM00481"/>
    </source>
</evidence>
<evidence type="ECO:0000256" key="7">
    <source>
        <dbReference type="ARBA" id="ARBA00049244"/>
    </source>
</evidence>
<keyword evidence="6" id="KW-0239">DNA-directed DNA polymerase</keyword>
<evidence type="ECO:0000256" key="2">
    <source>
        <dbReference type="ARBA" id="ARBA00019114"/>
    </source>
</evidence>
<dbReference type="InterPro" id="IPR040982">
    <property type="entry name" value="DNA_pol3_finger"/>
</dbReference>
<name>A0A023BP17_9FLAO</name>
<dbReference type="PANTHER" id="PTHR32294:SF0">
    <property type="entry name" value="DNA POLYMERASE III SUBUNIT ALPHA"/>
    <property type="match status" value="1"/>
</dbReference>
<dbReference type="InterPro" id="IPR012337">
    <property type="entry name" value="RNaseH-like_sf"/>
</dbReference>
<dbReference type="GO" id="GO:0008408">
    <property type="term" value="F:3'-5' exonuclease activity"/>
    <property type="evidence" value="ECO:0007669"/>
    <property type="project" value="InterPro"/>
</dbReference>
<reference evidence="10 11" key="1">
    <citation type="submission" date="2014-04" db="EMBL/GenBank/DDBJ databases">
        <title>Aquimarina sp. 22II-S11-z7 Genome Sequencing.</title>
        <authorList>
            <person name="Lai Q."/>
        </authorList>
    </citation>
    <scope>NUCLEOTIDE SEQUENCE [LARGE SCALE GENOMIC DNA]</scope>
    <source>
        <strain evidence="10 11">22II-S11-z7</strain>
    </source>
</reference>
<dbReference type="GO" id="GO:0003887">
    <property type="term" value="F:DNA-directed DNA polymerase activity"/>
    <property type="evidence" value="ECO:0007669"/>
    <property type="project" value="UniProtKB-KW"/>
</dbReference>
<keyword evidence="11" id="KW-1185">Reference proteome</keyword>
<sequence>MYLVFDTETTGLPKRWDAPISDTDNWPRCIQIAWQLHDAMGNCIEHQDYLVQPDGFNIPYDAEKIHGISTELATQDGITLQEVLEKFNIALSKTKFVVGQNVGFDVNIMGAEFYRLGLENNLQELPVLDTCTEVTAELCQIPGGRGGKFKLPTLTELHQHLFGTAFGEAHNATADVEATTRCFLELIRKQVFTIEELDVAPDYFQNFAEANPQTIQVIGLKHINLKKASQKIQEALTKQGDSDLSQQEIDDNIAALDKVNFVHLHNHTQFSVLQSTTSIPDLIKVAAQHKMNAVAMTDHANMMGAFHFVQGVSNHNKTVKAANADAIENGQEPEGIEMKPIVGCEFFVCENHTDKSRKDNGYQIVLLAKNKNGYHNLAKMSSTAFVNGFYYVPRIDKEVIKQYKEDIIVLTGNLYGEVPSKVLNIGEKQAEEALLWWHQEFGDDLYIEIMRHNQEDENRVNQVLIQFAKKHNIKLVASNNTYYCEKEDANAHDILLCVKDGEKQATPIGRGRGYRYGLPNQEYYFKSQEEMKGLFKDLPEAIINIQEIVDKIEPFELARDVLLPAFDIPEEFQSEEDLIDGGKRGENAYLRHITYEGAKIRYNEITPEIDERLDFELKVIEKTGYPGYFLIVEDFIRAARDMGVSVGPGRGSAAGSAVAYCLWITNLDPIKYDLLFERFLNPDRVSMPDIDIDFDDEGRGRVMDYVIEKYGANQVAQIITYGTMAAKSSIRDTARVLDLPLGDADRIAKLIPNMSKLGKIFGVDEAILKKKFRSDELEKVNELLNIAEGSDLEAETLNQARVLEGSVRNTGIHACGVIITPDDITKFVPVALAKDSDMYCTQFDNSVVENAGLLKMDFLGLKTLTLIKDTVKIVKAKHGVELDPENFPLDDEETYALFQRGETVGVFQYESPGMQKYMKELKPTVFADLIAMNALYRPGPLEYIPSFINRKHGTEEIIYDLEACEEYLKETYGITVYQEQVMLLSQKLANFTKGEADVLRKAMGKKQKAVLDKMKPKFIKQASEKGHAEDKLEKIWKDWEAFAAYAFNKSHSTCYAWIAYQTAYLKAHYPAEYMAAVLSNNMNDIKQVTFFMEECKRMKLDVLGPDVNESYRKFSVNKDGAVRFGMGAIKGVGTGAVATIVENRKEDGPYRSIFDLAKRIDLRAANKKAFESLALAGGFDSFSETHRGQYFHEEGDGVTFLEKAVRYGSKFQESENSSQVSLFGESSDVQIPEPVVPPCEEWGTMEKLAREKEVVGIYLSGHPLDDFKYEMKYFCNGTLLNFADLESNINREISFGGVISNVEHRTSKNGKGWATFVIEDYNTAHEFRIFGEEYLKHRPFLVKSTFVYAKAFIKEGWVNRDTGKKGDPRIQFNSFQLLHDVMETYARKLTIQMDINELSDSRIDNLKELLTEHSGNHTLNFVIYEMAEQLKLHMPSRKQKVNISQELLIALEDESIYYKLN</sequence>
<dbReference type="InterPro" id="IPR004013">
    <property type="entry name" value="PHP_dom"/>
</dbReference>
<dbReference type="PANTHER" id="PTHR32294">
    <property type="entry name" value="DNA POLYMERASE III SUBUNIT ALPHA"/>
    <property type="match status" value="1"/>
</dbReference>